<dbReference type="InterPro" id="IPR029063">
    <property type="entry name" value="SAM-dependent_MTases_sf"/>
</dbReference>
<proteinExistence type="predicted"/>
<keyword evidence="2" id="KW-0808">Transferase</keyword>
<organism evidence="2 3">
    <name type="scientific">Auraticoccus cholistanensis</name>
    <dbReference type="NCBI Taxonomy" id="2656650"/>
    <lineage>
        <taxon>Bacteria</taxon>
        <taxon>Bacillati</taxon>
        <taxon>Actinomycetota</taxon>
        <taxon>Actinomycetes</taxon>
        <taxon>Propionibacteriales</taxon>
        <taxon>Propionibacteriaceae</taxon>
        <taxon>Auraticoccus</taxon>
    </lineage>
</organism>
<protein>
    <submittedName>
        <fullName evidence="2">Methyltransferase domain-containing protein</fullName>
    </submittedName>
</protein>
<dbReference type="InterPro" id="IPR050508">
    <property type="entry name" value="Methyltransf_Superfamily"/>
</dbReference>
<dbReference type="Pfam" id="PF08241">
    <property type="entry name" value="Methyltransf_11"/>
    <property type="match status" value="1"/>
</dbReference>
<dbReference type="RefSeq" id="WP_197430251.1">
    <property type="nucleotide sequence ID" value="NZ_WPCU01000010.1"/>
</dbReference>
<dbReference type="PANTHER" id="PTHR42912:SF45">
    <property type="entry name" value="23S RRNA (GUANINE(745)-N(1))-METHYLTRANSFERASE"/>
    <property type="match status" value="1"/>
</dbReference>
<keyword evidence="2" id="KW-0489">Methyltransferase</keyword>
<dbReference type="EMBL" id="WPCU01000010">
    <property type="protein sequence ID" value="MVA77748.1"/>
    <property type="molecule type" value="Genomic_DNA"/>
</dbReference>
<comment type="caution">
    <text evidence="2">The sequence shown here is derived from an EMBL/GenBank/DDBJ whole genome shotgun (WGS) entry which is preliminary data.</text>
</comment>
<name>A0A6A9V2B5_9ACTN</name>
<dbReference type="AlphaFoldDB" id="A0A6A9V2B5"/>
<gene>
    <name evidence="2" type="ORF">GC722_17260</name>
</gene>
<dbReference type="CDD" id="cd02440">
    <property type="entry name" value="AdoMet_MTases"/>
    <property type="match status" value="1"/>
</dbReference>
<dbReference type="InterPro" id="IPR013216">
    <property type="entry name" value="Methyltransf_11"/>
</dbReference>
<accession>A0A6A9V2B5</accession>
<sequence length="294" mass="31770">MIYQHPLAYLLALEGLALLRGWAGDVDRSYVEDRLAEVRRLLADETLGGLDGVEVARGTAARGYQQWADHYDDPGNGLFELDESVLLPLLAELPAGDALDAACGTGRLTRHLAARHRVVGVDSSPDMLRRAAARLPGVDLRLGELDRLPVADDAVDLVASTLALSHVGDLAAVMAEFARVLRPGGDLLVSDVHHELVLRGSVVHALGPDGEPGLVPTYRHTPGDFLRAALPAGFRVLACEEPRPARAEEGTVAPATEPGGWHDWPWSLMAMVPEASRIAWDVPSVVVWHFRLDR</sequence>
<evidence type="ECO:0000313" key="2">
    <source>
        <dbReference type="EMBL" id="MVA77748.1"/>
    </source>
</evidence>
<reference evidence="2 3" key="1">
    <citation type="submission" date="2019-12" db="EMBL/GenBank/DDBJ databases">
        <title>Auraticoccus cholistani sp. nov., an actinomycete isolated from soil of Cholistan desert.</title>
        <authorList>
            <person name="Cheema M.T."/>
        </authorList>
    </citation>
    <scope>NUCLEOTIDE SEQUENCE [LARGE SCALE GENOMIC DNA]</scope>
    <source>
        <strain evidence="2 3">F435</strain>
    </source>
</reference>
<keyword evidence="3" id="KW-1185">Reference proteome</keyword>
<dbReference type="Proteomes" id="UP000435304">
    <property type="component" value="Unassembled WGS sequence"/>
</dbReference>
<evidence type="ECO:0000259" key="1">
    <source>
        <dbReference type="Pfam" id="PF08241"/>
    </source>
</evidence>
<dbReference type="GO" id="GO:0032259">
    <property type="term" value="P:methylation"/>
    <property type="evidence" value="ECO:0007669"/>
    <property type="project" value="UniProtKB-KW"/>
</dbReference>
<dbReference type="SUPFAM" id="SSF53335">
    <property type="entry name" value="S-adenosyl-L-methionine-dependent methyltransferases"/>
    <property type="match status" value="1"/>
</dbReference>
<dbReference type="PANTHER" id="PTHR42912">
    <property type="entry name" value="METHYLTRANSFERASE"/>
    <property type="match status" value="1"/>
</dbReference>
<dbReference type="Gene3D" id="3.40.50.150">
    <property type="entry name" value="Vaccinia Virus protein VP39"/>
    <property type="match status" value="1"/>
</dbReference>
<evidence type="ECO:0000313" key="3">
    <source>
        <dbReference type="Proteomes" id="UP000435304"/>
    </source>
</evidence>
<dbReference type="GO" id="GO:0008757">
    <property type="term" value="F:S-adenosylmethionine-dependent methyltransferase activity"/>
    <property type="evidence" value="ECO:0007669"/>
    <property type="project" value="InterPro"/>
</dbReference>
<feature type="domain" description="Methyltransferase type 11" evidence="1">
    <location>
        <begin position="99"/>
        <end position="188"/>
    </location>
</feature>